<dbReference type="AlphaFoldDB" id="A0A926G811"/>
<evidence type="ECO:0000259" key="3">
    <source>
        <dbReference type="Pfam" id="PF07883"/>
    </source>
</evidence>
<accession>A0A926G811</accession>
<gene>
    <name evidence="4" type="ORF">H4P12_12770</name>
</gene>
<dbReference type="InterPro" id="IPR011051">
    <property type="entry name" value="RmlC_Cupin_sf"/>
</dbReference>
<evidence type="ECO:0000256" key="2">
    <source>
        <dbReference type="SAM" id="SignalP"/>
    </source>
</evidence>
<sequence>MLSLPSHKAIVATAMTAAITAASPAIAQSGLQEQERLESLIANGAMAVDPKIQMPLREDLMLSLAQVEIAPGITEPRHTHPGIEILYGIGGTGYVQTDGPPELIEPGRVVRIPAGTAKALTNPSETEPLVVLAVLALDPKRPLLTVEGQHDEDWPAQQDVTAGSGADPAQSLKP</sequence>
<evidence type="ECO:0000313" key="5">
    <source>
        <dbReference type="Proteomes" id="UP000608594"/>
    </source>
</evidence>
<protein>
    <submittedName>
        <fullName evidence="4">Cupin domain-containing protein</fullName>
    </submittedName>
</protein>
<feature type="chain" id="PRO_5036674435" evidence="2">
    <location>
        <begin position="28"/>
        <end position="174"/>
    </location>
</feature>
<organism evidence="4 5">
    <name type="scientific">Paracoccus amoyensis</name>
    <dbReference type="NCBI Taxonomy" id="2760093"/>
    <lineage>
        <taxon>Bacteria</taxon>
        <taxon>Pseudomonadati</taxon>
        <taxon>Pseudomonadota</taxon>
        <taxon>Alphaproteobacteria</taxon>
        <taxon>Rhodobacterales</taxon>
        <taxon>Paracoccaceae</taxon>
        <taxon>Paracoccus</taxon>
    </lineage>
</organism>
<proteinExistence type="predicted"/>
<feature type="signal peptide" evidence="2">
    <location>
        <begin position="1"/>
        <end position="27"/>
    </location>
</feature>
<dbReference type="InterPro" id="IPR013096">
    <property type="entry name" value="Cupin_2"/>
</dbReference>
<dbReference type="Gene3D" id="2.60.120.10">
    <property type="entry name" value="Jelly Rolls"/>
    <property type="match status" value="1"/>
</dbReference>
<feature type="domain" description="Cupin type-2" evidence="3">
    <location>
        <begin position="67"/>
        <end position="134"/>
    </location>
</feature>
<name>A0A926G811_9RHOB</name>
<dbReference type="Proteomes" id="UP000608594">
    <property type="component" value="Unassembled WGS sequence"/>
</dbReference>
<dbReference type="SUPFAM" id="SSF51182">
    <property type="entry name" value="RmlC-like cupins"/>
    <property type="match status" value="1"/>
</dbReference>
<keyword evidence="5" id="KW-1185">Reference proteome</keyword>
<evidence type="ECO:0000313" key="4">
    <source>
        <dbReference type="EMBL" id="MBC9247558.1"/>
    </source>
</evidence>
<dbReference type="Pfam" id="PF07883">
    <property type="entry name" value="Cupin_2"/>
    <property type="match status" value="1"/>
</dbReference>
<reference evidence="4" key="1">
    <citation type="submission" date="2020-08" db="EMBL/GenBank/DDBJ databases">
        <title>Paracoccus amoyensis sp. nov., isolated from the surface seawater at coast of Xiamen, Fujian.</title>
        <authorList>
            <person name="Lyu L."/>
        </authorList>
    </citation>
    <scope>NUCLEOTIDE SEQUENCE</scope>
    <source>
        <strain evidence="4">11-3</strain>
    </source>
</reference>
<comment type="caution">
    <text evidence="4">The sequence shown here is derived from an EMBL/GenBank/DDBJ whole genome shotgun (WGS) entry which is preliminary data.</text>
</comment>
<dbReference type="InterPro" id="IPR014710">
    <property type="entry name" value="RmlC-like_jellyroll"/>
</dbReference>
<evidence type="ECO:0000256" key="1">
    <source>
        <dbReference type="SAM" id="MobiDB-lite"/>
    </source>
</evidence>
<feature type="region of interest" description="Disordered" evidence="1">
    <location>
        <begin position="146"/>
        <end position="174"/>
    </location>
</feature>
<dbReference type="EMBL" id="JACOQL010000004">
    <property type="protein sequence ID" value="MBC9247558.1"/>
    <property type="molecule type" value="Genomic_DNA"/>
</dbReference>
<keyword evidence="2" id="KW-0732">Signal</keyword>